<proteinExistence type="predicted"/>
<dbReference type="GO" id="GO:0009507">
    <property type="term" value="C:chloroplast"/>
    <property type="evidence" value="ECO:0007669"/>
    <property type="project" value="TreeGrafter"/>
</dbReference>
<dbReference type="InterPro" id="IPR001882">
    <property type="entry name" value="Biotin_BS"/>
</dbReference>
<organism evidence="9 10">
    <name type="scientific">Canavalia gladiata</name>
    <name type="common">Sword bean</name>
    <name type="synonym">Dolichos gladiatus</name>
    <dbReference type="NCBI Taxonomy" id="3824"/>
    <lineage>
        <taxon>Eukaryota</taxon>
        <taxon>Viridiplantae</taxon>
        <taxon>Streptophyta</taxon>
        <taxon>Embryophyta</taxon>
        <taxon>Tracheophyta</taxon>
        <taxon>Spermatophyta</taxon>
        <taxon>Magnoliopsida</taxon>
        <taxon>eudicotyledons</taxon>
        <taxon>Gunneridae</taxon>
        <taxon>Pentapetalae</taxon>
        <taxon>rosids</taxon>
        <taxon>fabids</taxon>
        <taxon>Fabales</taxon>
        <taxon>Fabaceae</taxon>
        <taxon>Papilionoideae</taxon>
        <taxon>50 kb inversion clade</taxon>
        <taxon>NPAAA clade</taxon>
        <taxon>indigoferoid/millettioid clade</taxon>
        <taxon>Phaseoleae</taxon>
        <taxon>Canavalia</taxon>
    </lineage>
</organism>
<dbReference type="InterPro" id="IPR001249">
    <property type="entry name" value="AcCoA_biotinCC"/>
</dbReference>
<dbReference type="PROSITE" id="PS00188">
    <property type="entry name" value="BIOTIN"/>
    <property type="match status" value="1"/>
</dbReference>
<feature type="compositionally biased region" description="Pro residues" evidence="7">
    <location>
        <begin position="297"/>
        <end position="322"/>
    </location>
</feature>
<dbReference type="SUPFAM" id="SSF51230">
    <property type="entry name" value="Single hybrid motif"/>
    <property type="match status" value="1"/>
</dbReference>
<dbReference type="InterPro" id="IPR000089">
    <property type="entry name" value="Biotin_lipoyl"/>
</dbReference>
<evidence type="ECO:0000313" key="9">
    <source>
        <dbReference type="EMBL" id="KAK7340613.1"/>
    </source>
</evidence>
<feature type="compositionally biased region" description="Polar residues" evidence="7">
    <location>
        <begin position="224"/>
        <end position="233"/>
    </location>
</feature>
<keyword evidence="2" id="KW-0444">Lipid biosynthesis</keyword>
<keyword evidence="5" id="KW-0275">Fatty acid biosynthesis</keyword>
<dbReference type="NCBIfam" id="TIGR00531">
    <property type="entry name" value="BCCP"/>
    <property type="match status" value="1"/>
</dbReference>
<dbReference type="InterPro" id="IPR050537">
    <property type="entry name" value="2-oxoacid_dehydrogenase"/>
</dbReference>
<dbReference type="GO" id="GO:0003989">
    <property type="term" value="F:acetyl-CoA carboxylase activity"/>
    <property type="evidence" value="ECO:0007669"/>
    <property type="project" value="InterPro"/>
</dbReference>
<name>A0AAN9LVY1_CANGL</name>
<dbReference type="FunFam" id="2.40.50.100:FF:000003">
    <property type="entry name" value="Acetyl-CoA carboxylase biotin carboxyl carrier protein"/>
    <property type="match status" value="1"/>
</dbReference>
<comment type="pathway">
    <text evidence="1">Lipid metabolism; fatty acid biosynthesis.</text>
</comment>
<dbReference type="Pfam" id="PF00364">
    <property type="entry name" value="Biotin_lipoyl"/>
    <property type="match status" value="1"/>
</dbReference>
<protein>
    <recommendedName>
        <fullName evidence="8">Lipoyl-binding domain-containing protein</fullName>
    </recommendedName>
</protein>
<dbReference type="Proteomes" id="UP001367508">
    <property type="component" value="Unassembled WGS sequence"/>
</dbReference>
<feature type="domain" description="Lipoyl-binding" evidence="8">
    <location>
        <begin position="332"/>
        <end position="408"/>
    </location>
</feature>
<dbReference type="PROSITE" id="PS50968">
    <property type="entry name" value="BIOTINYL_LIPOYL"/>
    <property type="match status" value="1"/>
</dbReference>
<dbReference type="PANTHER" id="PTHR43416:SF4">
    <property type="entry name" value="BIOTIN CARBOXYL CARRIER PROTEIN OF ACETYL-COA CARBOXYLASE 2, CHLOROPLASTIC"/>
    <property type="match status" value="1"/>
</dbReference>
<keyword evidence="4" id="KW-0443">Lipid metabolism</keyword>
<evidence type="ECO:0000256" key="3">
    <source>
        <dbReference type="ARBA" id="ARBA00022832"/>
    </source>
</evidence>
<sequence>MIRTETEHAFIHVVLNVSVVVSAKLHFQDVGKSFGLWTKNWCGAMTWKALLFSTNMLLVFPFFFSQTSPFIPTPSLIPSPPQTLIFSPFRSDHSVLLAQKQEKSVFDSWGCFQMASFTVPCPKCPSFAHLGLNSQTPERNMPMVSYRSGLGLKKSLLFGSLSCDSASNGIQCHNRKQFSVWKCQVQSNKTATVENSSNSAPTPINGPKVSSPKEKDDGNGKPSGPSTSADASSVSAFMNQVSELVKLVDSRDIVELQLKQGDCELMIRKKEALQPPPAAVVAPMSQPFPYPTNLSLPAPPPPPVAASAPASPPPSKAPPALPAPGKASTSSHPSLKCPMAGTFYRSPAPGEPPFVKVGDKVQKGQVVCIIEAMKLMNEIEADRSGTIAEIPAEDGKPVSVDMPLFVIVP</sequence>
<evidence type="ECO:0000256" key="6">
    <source>
        <dbReference type="ARBA" id="ARBA00023267"/>
    </source>
</evidence>
<keyword evidence="10" id="KW-1185">Reference proteome</keyword>
<evidence type="ECO:0000256" key="5">
    <source>
        <dbReference type="ARBA" id="ARBA00023160"/>
    </source>
</evidence>
<dbReference type="PANTHER" id="PTHR43416">
    <property type="entry name" value="DIHYDROLIPOYLLYSINE-RESIDUE SUCCINYLTRANSFERASE COMPONENT OF 2-OXOGLUTARATE DEHYDROGENASE COMPLEX, MITOCHONDRIAL-RELATED"/>
    <property type="match status" value="1"/>
</dbReference>
<keyword evidence="3" id="KW-0276">Fatty acid metabolism</keyword>
<evidence type="ECO:0000256" key="4">
    <source>
        <dbReference type="ARBA" id="ARBA00023098"/>
    </source>
</evidence>
<feature type="region of interest" description="Disordered" evidence="7">
    <location>
        <begin position="292"/>
        <end position="338"/>
    </location>
</feature>
<evidence type="ECO:0000256" key="1">
    <source>
        <dbReference type="ARBA" id="ARBA00005194"/>
    </source>
</evidence>
<evidence type="ECO:0000256" key="2">
    <source>
        <dbReference type="ARBA" id="ARBA00022516"/>
    </source>
</evidence>
<dbReference type="EMBL" id="JAYMYQ010000004">
    <property type="protein sequence ID" value="KAK7340613.1"/>
    <property type="molecule type" value="Genomic_DNA"/>
</dbReference>
<evidence type="ECO:0000259" key="8">
    <source>
        <dbReference type="PROSITE" id="PS50968"/>
    </source>
</evidence>
<dbReference type="GO" id="GO:0006633">
    <property type="term" value="P:fatty acid biosynthetic process"/>
    <property type="evidence" value="ECO:0007669"/>
    <property type="project" value="UniProtKB-KW"/>
</dbReference>
<gene>
    <name evidence="9" type="ORF">VNO77_21321</name>
</gene>
<dbReference type="CDD" id="cd06850">
    <property type="entry name" value="biotinyl_domain"/>
    <property type="match status" value="1"/>
</dbReference>
<dbReference type="Gene3D" id="2.40.50.100">
    <property type="match status" value="1"/>
</dbReference>
<evidence type="ECO:0000256" key="7">
    <source>
        <dbReference type="SAM" id="MobiDB-lite"/>
    </source>
</evidence>
<dbReference type="GO" id="GO:0009317">
    <property type="term" value="C:acetyl-CoA carboxylase complex"/>
    <property type="evidence" value="ECO:0007669"/>
    <property type="project" value="InterPro"/>
</dbReference>
<comment type="caution">
    <text evidence="9">The sequence shown here is derived from an EMBL/GenBank/DDBJ whole genome shotgun (WGS) entry which is preliminary data.</text>
</comment>
<dbReference type="PRINTS" id="PR01071">
    <property type="entry name" value="ACOABIOTINCC"/>
</dbReference>
<evidence type="ECO:0000313" key="10">
    <source>
        <dbReference type="Proteomes" id="UP001367508"/>
    </source>
</evidence>
<keyword evidence="6" id="KW-0092">Biotin</keyword>
<feature type="compositionally biased region" description="Polar residues" evidence="7">
    <location>
        <begin position="191"/>
        <end position="202"/>
    </location>
</feature>
<dbReference type="InterPro" id="IPR011053">
    <property type="entry name" value="Single_hybrid_motif"/>
</dbReference>
<feature type="region of interest" description="Disordered" evidence="7">
    <location>
        <begin position="191"/>
        <end position="233"/>
    </location>
</feature>
<accession>A0AAN9LVY1</accession>
<dbReference type="AlphaFoldDB" id="A0AAN9LVY1"/>
<reference evidence="9 10" key="1">
    <citation type="submission" date="2024-01" db="EMBL/GenBank/DDBJ databases">
        <title>The genomes of 5 underutilized Papilionoideae crops provide insights into root nodulation and disease resistanc.</title>
        <authorList>
            <person name="Jiang F."/>
        </authorList>
    </citation>
    <scope>NUCLEOTIDE SEQUENCE [LARGE SCALE GENOMIC DNA]</scope>
    <source>
        <strain evidence="9">LVBAO_FW01</strain>
        <tissue evidence="9">Leaves</tissue>
    </source>
</reference>